<gene>
    <name evidence="3" type="ORF">GSTENG00038323001</name>
</gene>
<dbReference type="PANTHER" id="PTHR17608:SF4">
    <property type="entry name" value="GENETIC SUPPRESSOR ELEMENT 1"/>
    <property type="match status" value="1"/>
</dbReference>
<reference evidence="3" key="2">
    <citation type="submission" date="2004-02" db="EMBL/GenBank/DDBJ databases">
        <authorList>
            <consortium name="Genoscope"/>
            <consortium name="Whitehead Institute Centre for Genome Research"/>
        </authorList>
    </citation>
    <scope>NUCLEOTIDE SEQUENCE</scope>
</reference>
<feature type="non-terminal residue" evidence="3">
    <location>
        <position position="1"/>
    </location>
</feature>
<evidence type="ECO:0000259" key="2">
    <source>
        <dbReference type="Pfam" id="PF12540"/>
    </source>
</evidence>
<organism evidence="3">
    <name type="scientific">Tetraodon nigroviridis</name>
    <name type="common">Spotted green pufferfish</name>
    <name type="synonym">Chelonodon nigroviridis</name>
    <dbReference type="NCBI Taxonomy" id="99883"/>
    <lineage>
        <taxon>Eukaryota</taxon>
        <taxon>Metazoa</taxon>
        <taxon>Chordata</taxon>
        <taxon>Craniata</taxon>
        <taxon>Vertebrata</taxon>
        <taxon>Euteleostomi</taxon>
        <taxon>Actinopterygii</taxon>
        <taxon>Neopterygii</taxon>
        <taxon>Teleostei</taxon>
        <taxon>Neoteleostei</taxon>
        <taxon>Acanthomorphata</taxon>
        <taxon>Eupercaria</taxon>
        <taxon>Tetraodontiformes</taxon>
        <taxon>Tetradontoidea</taxon>
        <taxon>Tetraodontidae</taxon>
        <taxon>Tetraodon</taxon>
    </lineage>
</organism>
<dbReference type="OrthoDB" id="8744624at2759"/>
<dbReference type="Pfam" id="PF12540">
    <property type="entry name" value="DUF3736"/>
    <property type="match status" value="1"/>
</dbReference>
<dbReference type="KEGG" id="tng:GSTEN00038323G001"/>
<accession>Q4TIE7</accession>
<dbReference type="InterPro" id="IPR042337">
    <property type="entry name" value="GSE1"/>
</dbReference>
<dbReference type="PANTHER" id="PTHR17608">
    <property type="entry name" value="GENETIC SUPPRESSOR ELEMENT 1"/>
    <property type="match status" value="1"/>
</dbReference>
<feature type="domain" description="Genetic suppressor element-like" evidence="2">
    <location>
        <begin position="142"/>
        <end position="201"/>
    </location>
</feature>
<dbReference type="EMBL" id="CAAE01002207">
    <property type="protein sequence ID" value="CAF87335.1"/>
    <property type="molecule type" value="Genomic_DNA"/>
</dbReference>
<dbReference type="InterPro" id="IPR022207">
    <property type="entry name" value="GSE-like"/>
</dbReference>
<protein>
    <submittedName>
        <fullName evidence="3">(spotted green pufferfish) hypothetical protein</fullName>
    </submittedName>
</protein>
<comment type="caution">
    <text evidence="3">The sequence shown here is derived from an EMBL/GenBank/DDBJ whole genome shotgun (WGS) entry which is preliminary data.</text>
</comment>
<feature type="region of interest" description="Disordered" evidence="1">
    <location>
        <begin position="52"/>
        <end position="82"/>
    </location>
</feature>
<reference evidence="3" key="1">
    <citation type="journal article" date="2004" name="Nature">
        <title>Genome duplication in the teleost fish Tetraodon nigroviridis reveals the early vertebrate proto-karyotype.</title>
        <authorList>
            <person name="Jaillon O."/>
            <person name="Aury J.-M."/>
            <person name="Brunet F."/>
            <person name="Petit J.-L."/>
            <person name="Stange-Thomann N."/>
            <person name="Mauceli E."/>
            <person name="Bouneau L."/>
            <person name="Fischer C."/>
            <person name="Ozouf-Costaz C."/>
            <person name="Bernot A."/>
            <person name="Nicaud S."/>
            <person name="Jaffe D."/>
            <person name="Fisher S."/>
            <person name="Lutfalla G."/>
            <person name="Dossat C."/>
            <person name="Segurens B."/>
            <person name="Dasilva C."/>
            <person name="Salanoubat M."/>
            <person name="Levy M."/>
            <person name="Boudet N."/>
            <person name="Castellano S."/>
            <person name="Anthouard V."/>
            <person name="Jubin C."/>
            <person name="Castelli V."/>
            <person name="Katinka M."/>
            <person name="Vacherie B."/>
            <person name="Biemont C."/>
            <person name="Skalli Z."/>
            <person name="Cattolico L."/>
            <person name="Poulain J."/>
            <person name="De Berardinis V."/>
            <person name="Cruaud C."/>
            <person name="Duprat S."/>
            <person name="Brottier P."/>
            <person name="Coutanceau J.-P."/>
            <person name="Gouzy J."/>
            <person name="Parra G."/>
            <person name="Lardier G."/>
            <person name="Chapple C."/>
            <person name="McKernan K.J."/>
            <person name="McEwan P."/>
            <person name="Bosak S."/>
            <person name="Kellis M."/>
            <person name="Volff J.-N."/>
            <person name="Guigo R."/>
            <person name="Zody M.C."/>
            <person name="Mesirov J."/>
            <person name="Lindblad-Toh K."/>
            <person name="Birren B."/>
            <person name="Nusbaum C."/>
            <person name="Kahn D."/>
            <person name="Robinson-Rechavi M."/>
            <person name="Laudet V."/>
            <person name="Schachter V."/>
            <person name="Quetier F."/>
            <person name="Saurin W."/>
            <person name="Scarpelli C."/>
            <person name="Wincker P."/>
            <person name="Lander E.S."/>
            <person name="Weissenbach J."/>
            <person name="Roest Crollius H."/>
        </authorList>
    </citation>
    <scope>NUCLEOTIDE SEQUENCE [LARGE SCALE GENOMIC DNA]</scope>
</reference>
<dbReference type="AlphaFoldDB" id="Q4TIE7"/>
<feature type="region of interest" description="Disordered" evidence="1">
    <location>
        <begin position="186"/>
        <end position="244"/>
    </location>
</feature>
<evidence type="ECO:0000313" key="3">
    <source>
        <dbReference type="EMBL" id="CAF87335.1"/>
    </source>
</evidence>
<feature type="compositionally biased region" description="Basic and acidic residues" evidence="1">
    <location>
        <begin position="186"/>
        <end position="201"/>
    </location>
</feature>
<proteinExistence type="predicted"/>
<sequence>LLSRHVSTTLRPPTTLWNPASLIETATDSRRNHEPSGMGHYDLARLAPGTSKYEDGVRRREGGPVEKYAPLRCPPGLPEPSTFLADLEKSTQSFLSQQRASLSLSSQYEHIQGLGAGPGGAQVAPLGPGPDAMLIYDEILQQHRRPVSKLDLEEKRKREAREKGYYYELDDSYDESDEEEVRAHLRRVAEQPPLKLDDSTEVRAASRRSRASSRSGTPHHTALLLPPETGLSSSGRSDHREPAG</sequence>
<evidence type="ECO:0000256" key="1">
    <source>
        <dbReference type="SAM" id="MobiDB-lite"/>
    </source>
</evidence>
<feature type="compositionally biased region" description="Basic and acidic residues" evidence="1">
    <location>
        <begin position="52"/>
        <end position="64"/>
    </location>
</feature>
<name>Q4TIE7_TETNG</name>